<dbReference type="Gene3D" id="3.20.20.70">
    <property type="entry name" value="Aldolase class I"/>
    <property type="match status" value="1"/>
</dbReference>
<evidence type="ECO:0000256" key="3">
    <source>
        <dbReference type="ARBA" id="ARBA00022432"/>
    </source>
</evidence>
<feature type="binding site" evidence="7">
    <location>
        <begin position="237"/>
        <end position="238"/>
    </location>
    <ligand>
        <name>substrate</name>
    </ligand>
</feature>
<dbReference type="Proteomes" id="UP000239711">
    <property type="component" value="Unassembled WGS sequence"/>
</dbReference>
<dbReference type="FunFam" id="3.20.20.70:FF:000016">
    <property type="entry name" value="Triosephosphate isomerase"/>
    <property type="match status" value="1"/>
</dbReference>
<comment type="pathway">
    <text evidence="7 8">Carbohydrate biosynthesis; gluconeogenesis.</text>
</comment>
<keyword evidence="5 7" id="KW-0324">Glycolysis</keyword>
<keyword evidence="3 7" id="KW-0312">Gluconeogenesis</keyword>
<name>A0A2S9J5Q9_9SPHI</name>
<dbReference type="PROSITE" id="PS00171">
    <property type="entry name" value="TIM_1"/>
    <property type="match status" value="1"/>
</dbReference>
<comment type="function">
    <text evidence="7">Involved in the gluconeogenesis. Catalyzes stereospecifically the conversion of dihydroxyacetone phosphate (DHAP) to D-glyceraldehyde-3-phosphate (G3P).</text>
</comment>
<comment type="pathway">
    <text evidence="1 7 8">Carbohydrate degradation; glycolysis; D-glyceraldehyde 3-phosphate from glycerone phosphate: step 1/1.</text>
</comment>
<gene>
    <name evidence="7" type="primary">tpiA</name>
    <name evidence="9" type="ORF">C5745_06370</name>
</gene>
<evidence type="ECO:0000256" key="6">
    <source>
        <dbReference type="ARBA" id="ARBA00023235"/>
    </source>
</evidence>
<dbReference type="GO" id="GO:0005829">
    <property type="term" value="C:cytosol"/>
    <property type="evidence" value="ECO:0007669"/>
    <property type="project" value="TreeGrafter"/>
</dbReference>
<reference evidence="9 10" key="1">
    <citation type="submission" date="2018-02" db="EMBL/GenBank/DDBJ databases">
        <title>The draft genome of Sphingobacterium sp. 5JN-11.</title>
        <authorList>
            <person name="Liu L."/>
            <person name="Li L."/>
            <person name="Liang L."/>
            <person name="Zhang X."/>
            <person name="Wang T."/>
        </authorList>
    </citation>
    <scope>NUCLEOTIDE SEQUENCE [LARGE SCALE GENOMIC DNA]</scope>
    <source>
        <strain evidence="9 10">5JN-11</strain>
    </source>
</reference>
<sequence>MRKNIVAGNWKMNLDYEKGLSLFSEIVNMVKDEVVGDQEVVVCSPAIHLHSIAKLAEPVSNVAVGAQNIHQAESGAYTGEISGAQVKSTGANYVILGHSERRAYFGETNTLLAQKVDAALANGLRPIFCIGETKDEREEGKVFDVIKTQLEKGLFHLSSEEFEKIVLAYEPVWAIGTGLTASPEQAQEVHAFIRDTVADHYTQKIAADTSILYGGSCNPANASELFSQKDIDGGLIGGASLKSRDFLEIVKVFNSK</sequence>
<dbReference type="NCBIfam" id="TIGR00419">
    <property type="entry name" value="tim"/>
    <property type="match status" value="1"/>
</dbReference>
<dbReference type="CDD" id="cd00311">
    <property type="entry name" value="TIM"/>
    <property type="match status" value="1"/>
</dbReference>
<feature type="binding site" evidence="7">
    <location>
        <position position="216"/>
    </location>
    <ligand>
        <name>substrate</name>
    </ligand>
</feature>
<dbReference type="PANTHER" id="PTHR21139">
    <property type="entry name" value="TRIOSEPHOSPHATE ISOMERASE"/>
    <property type="match status" value="1"/>
</dbReference>
<proteinExistence type="inferred from homology"/>
<dbReference type="InterPro" id="IPR000652">
    <property type="entry name" value="Triosephosphate_isomerase"/>
</dbReference>
<evidence type="ECO:0000256" key="1">
    <source>
        <dbReference type="ARBA" id="ARBA00004680"/>
    </source>
</evidence>
<dbReference type="UniPathway" id="UPA00109">
    <property type="reaction ID" value="UER00189"/>
</dbReference>
<dbReference type="InterPro" id="IPR022896">
    <property type="entry name" value="TrioseP_Isoase_bac/euk"/>
</dbReference>
<dbReference type="GO" id="GO:0006096">
    <property type="term" value="P:glycolytic process"/>
    <property type="evidence" value="ECO:0007669"/>
    <property type="project" value="UniProtKB-UniRule"/>
</dbReference>
<dbReference type="Pfam" id="PF00121">
    <property type="entry name" value="TIM"/>
    <property type="match status" value="1"/>
</dbReference>
<dbReference type="OrthoDB" id="9809429at2"/>
<comment type="subcellular location">
    <subcellularLocation>
        <location evidence="7 8">Cytoplasm</location>
    </subcellularLocation>
</comment>
<dbReference type="GO" id="GO:0019563">
    <property type="term" value="P:glycerol catabolic process"/>
    <property type="evidence" value="ECO:0007669"/>
    <property type="project" value="TreeGrafter"/>
</dbReference>
<comment type="catalytic activity">
    <reaction evidence="7 8">
        <text>D-glyceraldehyde 3-phosphate = dihydroxyacetone phosphate</text>
        <dbReference type="Rhea" id="RHEA:18585"/>
        <dbReference type="ChEBI" id="CHEBI:57642"/>
        <dbReference type="ChEBI" id="CHEBI:59776"/>
        <dbReference type="EC" id="5.3.1.1"/>
    </reaction>
</comment>
<evidence type="ECO:0000313" key="10">
    <source>
        <dbReference type="Proteomes" id="UP000239711"/>
    </source>
</evidence>
<dbReference type="AlphaFoldDB" id="A0A2S9J5Q9"/>
<accession>A0A2S9J5Q9</accession>
<dbReference type="GO" id="GO:0046166">
    <property type="term" value="P:glyceraldehyde-3-phosphate biosynthetic process"/>
    <property type="evidence" value="ECO:0007669"/>
    <property type="project" value="TreeGrafter"/>
</dbReference>
<dbReference type="InterPro" id="IPR020861">
    <property type="entry name" value="Triosephosphate_isomerase_AS"/>
</dbReference>
<dbReference type="SUPFAM" id="SSF51351">
    <property type="entry name" value="Triosephosphate isomerase (TIM)"/>
    <property type="match status" value="1"/>
</dbReference>
<organism evidence="9 10">
    <name type="scientific">Sphingobacterium haloxyli</name>
    <dbReference type="NCBI Taxonomy" id="2100533"/>
    <lineage>
        <taxon>Bacteria</taxon>
        <taxon>Pseudomonadati</taxon>
        <taxon>Bacteroidota</taxon>
        <taxon>Sphingobacteriia</taxon>
        <taxon>Sphingobacteriales</taxon>
        <taxon>Sphingobacteriaceae</taxon>
        <taxon>Sphingobacterium</taxon>
    </lineage>
</organism>
<feature type="binding site" evidence="7">
    <location>
        <position position="176"/>
    </location>
    <ligand>
        <name>substrate</name>
    </ligand>
</feature>
<keyword evidence="6 7" id="KW-0413">Isomerase</keyword>
<evidence type="ECO:0000313" key="9">
    <source>
        <dbReference type="EMBL" id="PRD48133.1"/>
    </source>
</evidence>
<dbReference type="GO" id="GO:0004807">
    <property type="term" value="F:triose-phosphate isomerase activity"/>
    <property type="evidence" value="ECO:0007669"/>
    <property type="project" value="UniProtKB-UniRule"/>
</dbReference>
<evidence type="ECO:0000256" key="7">
    <source>
        <dbReference type="HAMAP-Rule" id="MF_00147"/>
    </source>
</evidence>
<dbReference type="InterPro" id="IPR013785">
    <property type="entry name" value="Aldolase_TIM"/>
</dbReference>
<evidence type="ECO:0000256" key="5">
    <source>
        <dbReference type="ARBA" id="ARBA00023152"/>
    </source>
</evidence>
<dbReference type="HAMAP" id="MF_00147_B">
    <property type="entry name" value="TIM_B"/>
    <property type="match status" value="1"/>
</dbReference>
<dbReference type="EMBL" id="PVBQ01000004">
    <property type="protein sequence ID" value="PRD48133.1"/>
    <property type="molecule type" value="Genomic_DNA"/>
</dbReference>
<comment type="subunit">
    <text evidence="7 8">Homodimer.</text>
</comment>
<dbReference type="PROSITE" id="PS51440">
    <property type="entry name" value="TIM_2"/>
    <property type="match status" value="1"/>
</dbReference>
<keyword evidence="4 7" id="KW-0963">Cytoplasm</keyword>
<evidence type="ECO:0000256" key="8">
    <source>
        <dbReference type="RuleBase" id="RU363013"/>
    </source>
</evidence>
<comment type="similarity">
    <text evidence="2 7 8">Belongs to the triosephosphate isomerase family.</text>
</comment>
<evidence type="ECO:0000256" key="4">
    <source>
        <dbReference type="ARBA" id="ARBA00022490"/>
    </source>
</evidence>
<dbReference type="GO" id="GO:0006094">
    <property type="term" value="P:gluconeogenesis"/>
    <property type="evidence" value="ECO:0007669"/>
    <property type="project" value="UniProtKB-UniRule"/>
</dbReference>
<protein>
    <recommendedName>
        <fullName evidence="7 8">Triosephosphate isomerase</fullName>
        <shortName evidence="7">TIM</shortName>
        <shortName evidence="7">TPI</shortName>
        <ecNumber evidence="7 8">5.3.1.1</ecNumber>
    </recommendedName>
    <alternativeName>
        <fullName evidence="7">Triose-phosphate isomerase</fullName>
    </alternativeName>
</protein>
<dbReference type="RefSeq" id="WP_105716160.1">
    <property type="nucleotide sequence ID" value="NZ_PVBQ01000004.1"/>
</dbReference>
<dbReference type="EC" id="5.3.1.1" evidence="7 8"/>
<feature type="active site" description="Proton acceptor" evidence="7">
    <location>
        <position position="170"/>
    </location>
</feature>
<feature type="binding site" evidence="7">
    <location>
        <begin position="9"/>
        <end position="11"/>
    </location>
    <ligand>
        <name>substrate</name>
    </ligand>
</feature>
<comment type="caution">
    <text evidence="9">The sequence shown here is derived from an EMBL/GenBank/DDBJ whole genome shotgun (WGS) entry which is preliminary data.</text>
</comment>
<dbReference type="InterPro" id="IPR035990">
    <property type="entry name" value="TIM_sf"/>
</dbReference>
<feature type="active site" description="Electrophile" evidence="7">
    <location>
        <position position="98"/>
    </location>
</feature>
<dbReference type="UniPathway" id="UPA00138"/>
<evidence type="ECO:0000256" key="2">
    <source>
        <dbReference type="ARBA" id="ARBA00007422"/>
    </source>
</evidence>
<dbReference type="PANTHER" id="PTHR21139:SF42">
    <property type="entry name" value="TRIOSEPHOSPHATE ISOMERASE"/>
    <property type="match status" value="1"/>
</dbReference>
<keyword evidence="10" id="KW-1185">Reference proteome</keyword>